<dbReference type="InterPro" id="IPR046462">
    <property type="entry name" value="TerL_nuclease"/>
</dbReference>
<dbReference type="InterPro" id="IPR046461">
    <property type="entry name" value="TerL_ATPase"/>
</dbReference>
<dbReference type="InterPro" id="IPR027417">
    <property type="entry name" value="P-loop_NTPase"/>
</dbReference>
<protein>
    <submittedName>
        <fullName evidence="3">Large Terminase</fullName>
    </submittedName>
</protein>
<evidence type="ECO:0000259" key="1">
    <source>
        <dbReference type="Pfam" id="PF03354"/>
    </source>
</evidence>
<proteinExistence type="predicted"/>
<dbReference type="Pfam" id="PF20441">
    <property type="entry name" value="TerL_nuclease"/>
    <property type="match status" value="1"/>
</dbReference>
<sequence>MNLKHYSKYLNPYMEKILNNEIEHCKEQEQLIENIVIPTLEREDVYFDEDRIEKGLTLQKYFSYNLVEWEIFLFACIVGIRIKTFDGSDSFFKNIWILIGRGSGKNGFISFLIFYFTSPYNGIKGYNIDILANSEQQAKTSFNDVYEIVTEPPAQFAKAMKSNYIATKEDICCKITKSHIRYNTSSAKTKDSKRTGCVIIDEKHAYLANDGENINVLTSGLGKVPEERTITISSDGKNRGGLLDQDKDRMKDILKEYDSENRTLPFWCRIEKEEEWKEPAKWVKSIPSIEDPTFASIKRRVAEEVKEMPYKQDYYPEFMAKRMGFPVGNKDVEIATWDDILATNQEVPDLTGRSCVGAVDYALTNDFAGVVLIFKVGKKIVVKQHTFICKHSRDLPGIKAPIEEWVEKGDATIVEDVEISADLLTEWFDRQKEELGLILKAIVVDYFRRGYMLPALKRIGYCKDMNNLFFARPNDIGQVVNTINSLFINHNLVYGDVPILRWMTNNVKKYDSGNNILYGKIEPHYRKTDTFQAFAAGMTKIDLLDDDVNVDISDIQPIIF</sequence>
<dbReference type="PANTHER" id="PTHR41287">
    <property type="match status" value="1"/>
</dbReference>
<dbReference type="PANTHER" id="PTHR41287:SF1">
    <property type="entry name" value="PROTEIN YMFN"/>
    <property type="match status" value="1"/>
</dbReference>
<dbReference type="Gene3D" id="3.40.50.300">
    <property type="entry name" value="P-loop containing nucleotide triphosphate hydrolases"/>
    <property type="match status" value="1"/>
</dbReference>
<dbReference type="Pfam" id="PF03354">
    <property type="entry name" value="TerL_ATPase"/>
    <property type="match status" value="1"/>
</dbReference>
<name>A0A8S5NZK7_9CAUD</name>
<organism evidence="3">
    <name type="scientific">Siphoviridae sp. ct6bb17</name>
    <dbReference type="NCBI Taxonomy" id="2825345"/>
    <lineage>
        <taxon>Viruses</taxon>
        <taxon>Duplodnaviria</taxon>
        <taxon>Heunggongvirae</taxon>
        <taxon>Uroviricota</taxon>
        <taxon>Caudoviricetes</taxon>
    </lineage>
</organism>
<accession>A0A8S5NZK7</accession>
<evidence type="ECO:0000259" key="2">
    <source>
        <dbReference type="Pfam" id="PF20441"/>
    </source>
</evidence>
<evidence type="ECO:0000313" key="3">
    <source>
        <dbReference type="EMBL" id="DAD99624.1"/>
    </source>
</evidence>
<reference evidence="3" key="1">
    <citation type="journal article" date="2021" name="Proc. Natl. Acad. Sci. U.S.A.">
        <title>A Catalog of Tens of Thousands of Viruses from Human Metagenomes Reveals Hidden Associations with Chronic Diseases.</title>
        <authorList>
            <person name="Tisza M.J."/>
            <person name="Buck C.B."/>
        </authorList>
    </citation>
    <scope>NUCLEOTIDE SEQUENCE</scope>
    <source>
        <strain evidence="3">Ct6bb17</strain>
    </source>
</reference>
<dbReference type="GO" id="GO:0004519">
    <property type="term" value="F:endonuclease activity"/>
    <property type="evidence" value="ECO:0007669"/>
    <property type="project" value="InterPro"/>
</dbReference>
<dbReference type="EMBL" id="BK015290">
    <property type="protein sequence ID" value="DAD99624.1"/>
    <property type="molecule type" value="Genomic_DNA"/>
</dbReference>
<dbReference type="InterPro" id="IPR005021">
    <property type="entry name" value="Terminase_largesu-like"/>
</dbReference>
<feature type="domain" description="Terminase large subunit-like ATPase" evidence="1">
    <location>
        <begin position="87"/>
        <end position="251"/>
    </location>
</feature>
<feature type="domain" description="Terminase large subunit-like endonuclease" evidence="2">
    <location>
        <begin position="266"/>
        <end position="512"/>
    </location>
</feature>